<comment type="caution">
    <text evidence="3">The sequence shown here is derived from an EMBL/GenBank/DDBJ whole genome shotgun (WGS) entry which is preliminary data.</text>
</comment>
<evidence type="ECO:0000256" key="1">
    <source>
        <dbReference type="ARBA" id="ARBA00023157"/>
    </source>
</evidence>
<dbReference type="Pfam" id="PF00578">
    <property type="entry name" value="AhpC-TSA"/>
    <property type="match status" value="1"/>
</dbReference>
<accession>A0A4R2NQA7</accession>
<dbReference type="PANTHER" id="PTHR42852">
    <property type="entry name" value="THIOL:DISULFIDE INTERCHANGE PROTEIN DSBE"/>
    <property type="match status" value="1"/>
</dbReference>
<keyword evidence="4" id="KW-1185">Reference proteome</keyword>
<dbReference type="GO" id="GO:0016209">
    <property type="term" value="F:antioxidant activity"/>
    <property type="evidence" value="ECO:0007669"/>
    <property type="project" value="InterPro"/>
</dbReference>
<dbReference type="SUPFAM" id="SSF52833">
    <property type="entry name" value="Thioredoxin-like"/>
    <property type="match status" value="1"/>
</dbReference>
<evidence type="ECO:0000313" key="4">
    <source>
        <dbReference type="Proteomes" id="UP000295416"/>
    </source>
</evidence>
<dbReference type="Proteomes" id="UP000295416">
    <property type="component" value="Unassembled WGS sequence"/>
</dbReference>
<dbReference type="AlphaFoldDB" id="A0A4R2NQA7"/>
<dbReference type="InterPro" id="IPR036249">
    <property type="entry name" value="Thioredoxin-like_sf"/>
</dbReference>
<dbReference type="RefSeq" id="WP_132747310.1">
    <property type="nucleotide sequence ID" value="NZ_SLXK01000030.1"/>
</dbReference>
<dbReference type="GO" id="GO:0016491">
    <property type="term" value="F:oxidoreductase activity"/>
    <property type="evidence" value="ECO:0007669"/>
    <property type="project" value="InterPro"/>
</dbReference>
<organism evidence="3 4">
    <name type="scientific">Scopulibacillus darangshiensis</name>
    <dbReference type="NCBI Taxonomy" id="442528"/>
    <lineage>
        <taxon>Bacteria</taxon>
        <taxon>Bacillati</taxon>
        <taxon>Bacillota</taxon>
        <taxon>Bacilli</taxon>
        <taxon>Bacillales</taxon>
        <taxon>Sporolactobacillaceae</taxon>
        <taxon>Scopulibacillus</taxon>
    </lineage>
</organism>
<protein>
    <submittedName>
        <fullName evidence="3">Peroxiredoxin</fullName>
    </submittedName>
</protein>
<dbReference type="CDD" id="cd02966">
    <property type="entry name" value="TlpA_like_family"/>
    <property type="match status" value="1"/>
</dbReference>
<dbReference type="InterPro" id="IPR013766">
    <property type="entry name" value="Thioredoxin_domain"/>
</dbReference>
<feature type="domain" description="Thioredoxin" evidence="2">
    <location>
        <begin position="1"/>
        <end position="139"/>
    </location>
</feature>
<reference evidence="3 4" key="1">
    <citation type="submission" date="2019-03" db="EMBL/GenBank/DDBJ databases">
        <title>Genomic Encyclopedia of Type Strains, Phase IV (KMG-IV): sequencing the most valuable type-strain genomes for metagenomic binning, comparative biology and taxonomic classification.</title>
        <authorList>
            <person name="Goeker M."/>
        </authorList>
    </citation>
    <scope>NUCLEOTIDE SEQUENCE [LARGE SCALE GENOMIC DNA]</scope>
    <source>
        <strain evidence="3 4">DSM 19377</strain>
    </source>
</reference>
<dbReference type="InterPro" id="IPR000866">
    <property type="entry name" value="AhpC/TSA"/>
</dbReference>
<dbReference type="Gene3D" id="3.40.30.10">
    <property type="entry name" value="Glutaredoxin"/>
    <property type="match status" value="1"/>
</dbReference>
<dbReference type="PROSITE" id="PS51352">
    <property type="entry name" value="THIOREDOXIN_2"/>
    <property type="match status" value="1"/>
</dbReference>
<dbReference type="OrthoDB" id="25753at2"/>
<name>A0A4R2NQA7_9BACL</name>
<dbReference type="PANTHER" id="PTHR42852:SF17">
    <property type="entry name" value="THIOREDOXIN-LIKE PROTEIN HI_1115"/>
    <property type="match status" value="1"/>
</dbReference>
<sequence length="139" mass="16011">MNAPNFELFDLKSHQEVKLTDFRGLPVMITFWVSWCPDCQRDLPLKTQFYQSLDKSELGFLTINVTGREHAEKDGPRFAEEHDLPFPILIDNGTEVYDAYECSGVPTTIIMDKDHRITHQFGDKASFYDVLEALSHVTK</sequence>
<gene>
    <name evidence="3" type="ORF">EV207_13022</name>
</gene>
<keyword evidence="1" id="KW-1015">Disulfide bond</keyword>
<dbReference type="EMBL" id="SLXK01000030">
    <property type="protein sequence ID" value="TCP23505.1"/>
    <property type="molecule type" value="Genomic_DNA"/>
</dbReference>
<evidence type="ECO:0000313" key="3">
    <source>
        <dbReference type="EMBL" id="TCP23505.1"/>
    </source>
</evidence>
<proteinExistence type="predicted"/>
<dbReference type="InterPro" id="IPR050553">
    <property type="entry name" value="Thioredoxin_ResA/DsbE_sf"/>
</dbReference>
<evidence type="ECO:0000259" key="2">
    <source>
        <dbReference type="PROSITE" id="PS51352"/>
    </source>
</evidence>